<evidence type="ECO:0000313" key="2">
    <source>
        <dbReference type="Proteomes" id="UP000178570"/>
    </source>
</evidence>
<comment type="caution">
    <text evidence="1">The sequence shown here is derived from an EMBL/GenBank/DDBJ whole genome shotgun (WGS) entry which is preliminary data.</text>
</comment>
<gene>
    <name evidence="1" type="ORF">A2570_02370</name>
</gene>
<dbReference type="EMBL" id="MHHY01000007">
    <property type="protein sequence ID" value="OGY40558.1"/>
    <property type="molecule type" value="Genomic_DNA"/>
</dbReference>
<dbReference type="Proteomes" id="UP000178570">
    <property type="component" value="Unassembled WGS sequence"/>
</dbReference>
<organism evidence="1 2">
    <name type="scientific">Candidatus Brennerbacteria bacterium RIFOXYD1_FULL_41_16</name>
    <dbReference type="NCBI Taxonomy" id="1797529"/>
    <lineage>
        <taxon>Bacteria</taxon>
        <taxon>Candidatus Brenneribacteriota</taxon>
    </lineage>
</organism>
<sequence length="76" mass="7808">MSLVQASVVNAVGQTYSVAVNVGGRTYEITPNVSGASALAAQPSGTIVELELDGTNQVLSVRILEGPHYPLGLTQP</sequence>
<protein>
    <submittedName>
        <fullName evidence="1">Uncharacterized protein</fullName>
    </submittedName>
</protein>
<name>A0A1G1XKM7_9BACT</name>
<dbReference type="AlphaFoldDB" id="A0A1G1XKM7"/>
<reference evidence="1 2" key="1">
    <citation type="journal article" date="2016" name="Nat. Commun.">
        <title>Thousands of microbial genomes shed light on interconnected biogeochemical processes in an aquifer system.</title>
        <authorList>
            <person name="Anantharaman K."/>
            <person name="Brown C.T."/>
            <person name="Hug L.A."/>
            <person name="Sharon I."/>
            <person name="Castelle C.J."/>
            <person name="Probst A.J."/>
            <person name="Thomas B.C."/>
            <person name="Singh A."/>
            <person name="Wilkins M.J."/>
            <person name="Karaoz U."/>
            <person name="Brodie E.L."/>
            <person name="Williams K.H."/>
            <person name="Hubbard S.S."/>
            <person name="Banfield J.F."/>
        </authorList>
    </citation>
    <scope>NUCLEOTIDE SEQUENCE [LARGE SCALE GENOMIC DNA]</scope>
</reference>
<evidence type="ECO:0000313" key="1">
    <source>
        <dbReference type="EMBL" id="OGY40558.1"/>
    </source>
</evidence>
<proteinExistence type="predicted"/>
<accession>A0A1G1XKM7</accession>